<dbReference type="Proteomes" id="UP000580250">
    <property type="component" value="Unassembled WGS sequence"/>
</dbReference>
<dbReference type="InterPro" id="IPR036397">
    <property type="entry name" value="RNaseH_sf"/>
</dbReference>
<dbReference type="Gene3D" id="1.10.340.70">
    <property type="match status" value="1"/>
</dbReference>
<comment type="caution">
    <text evidence="2">The sequence shown here is derived from an EMBL/GenBank/DDBJ whole genome shotgun (WGS) entry which is preliminary data.</text>
</comment>
<evidence type="ECO:0000313" key="2">
    <source>
        <dbReference type="EMBL" id="CAD2182931.1"/>
    </source>
</evidence>
<evidence type="ECO:0000259" key="1">
    <source>
        <dbReference type="Pfam" id="PF17921"/>
    </source>
</evidence>
<dbReference type="GO" id="GO:0003676">
    <property type="term" value="F:nucleic acid binding"/>
    <property type="evidence" value="ECO:0007669"/>
    <property type="project" value="InterPro"/>
</dbReference>
<organism evidence="2 3">
    <name type="scientific">Meloidogyne enterolobii</name>
    <name type="common">Root-knot nematode worm</name>
    <name type="synonym">Meloidogyne mayaguensis</name>
    <dbReference type="NCBI Taxonomy" id="390850"/>
    <lineage>
        <taxon>Eukaryota</taxon>
        <taxon>Metazoa</taxon>
        <taxon>Ecdysozoa</taxon>
        <taxon>Nematoda</taxon>
        <taxon>Chromadorea</taxon>
        <taxon>Rhabditida</taxon>
        <taxon>Tylenchina</taxon>
        <taxon>Tylenchomorpha</taxon>
        <taxon>Tylenchoidea</taxon>
        <taxon>Meloidogynidae</taxon>
        <taxon>Meloidogyninae</taxon>
        <taxon>Meloidogyne</taxon>
    </lineage>
</organism>
<dbReference type="Pfam" id="PF17921">
    <property type="entry name" value="Integrase_H2C2"/>
    <property type="match status" value="1"/>
</dbReference>
<feature type="domain" description="Integrase zinc-binding" evidence="1">
    <location>
        <begin position="30"/>
        <end position="80"/>
    </location>
</feature>
<dbReference type="InterPro" id="IPR012337">
    <property type="entry name" value="RNaseH-like_sf"/>
</dbReference>
<dbReference type="SUPFAM" id="SSF53098">
    <property type="entry name" value="Ribonuclease H-like"/>
    <property type="match status" value="1"/>
</dbReference>
<dbReference type="PANTHER" id="PTHR47331:SF1">
    <property type="entry name" value="GAG-LIKE PROTEIN"/>
    <property type="match status" value="1"/>
</dbReference>
<gene>
    <name evidence="2" type="ORF">MENT_LOCUS35181</name>
</gene>
<evidence type="ECO:0000313" key="3">
    <source>
        <dbReference type="Proteomes" id="UP000580250"/>
    </source>
</evidence>
<dbReference type="EMBL" id="CAJEWN010000448">
    <property type="protein sequence ID" value="CAD2182931.1"/>
    <property type="molecule type" value="Genomic_DNA"/>
</dbReference>
<dbReference type="AlphaFoldDB" id="A0A6V7W9B0"/>
<proteinExistence type="predicted"/>
<protein>
    <recommendedName>
        <fullName evidence="1">Integrase zinc-binding domain-containing protein</fullName>
    </recommendedName>
</protein>
<dbReference type="Gene3D" id="3.30.420.10">
    <property type="entry name" value="Ribonuclease H-like superfamily/Ribonuclease H"/>
    <property type="match status" value="1"/>
</dbReference>
<sequence length="225" mass="25726">MRLQTRITNSQGPKGLVHPTLLPKHSEVGKLIISHIHQNLCHGGVSWTLTEYLNQYWQSGARMAVRKVIMNCPSCRKMNSYKYALPTMPPLPSDRVQQRRPFQSIGVDYAGPTLTKIQEINVKCWLVLITCLTTGAVYLEPTLDLTAASFLNVFRRFISRRGRPDRVLSDNGRNLSLLKELSDLLWFPIVLRAELSGSLSHPYPLGREEYTKEWSGWPRIVLRDL</sequence>
<dbReference type="OrthoDB" id="5859521at2759"/>
<dbReference type="PANTHER" id="PTHR47331">
    <property type="entry name" value="PHD-TYPE DOMAIN-CONTAINING PROTEIN"/>
    <property type="match status" value="1"/>
</dbReference>
<reference evidence="2 3" key="1">
    <citation type="submission" date="2020-08" db="EMBL/GenBank/DDBJ databases">
        <authorList>
            <person name="Koutsovoulos G."/>
            <person name="Danchin GJ E."/>
        </authorList>
    </citation>
    <scope>NUCLEOTIDE SEQUENCE [LARGE SCALE GENOMIC DNA]</scope>
</reference>
<name>A0A6V7W9B0_MELEN</name>
<accession>A0A6V7W9B0</accession>
<dbReference type="InterPro" id="IPR041588">
    <property type="entry name" value="Integrase_H2C2"/>
</dbReference>